<evidence type="ECO:0000256" key="4">
    <source>
        <dbReference type="ARBA" id="ARBA00023125"/>
    </source>
</evidence>
<dbReference type="PROSITE" id="PS51294">
    <property type="entry name" value="HTH_MYB"/>
    <property type="match status" value="2"/>
</dbReference>
<dbReference type="GO" id="GO:0006355">
    <property type="term" value="P:regulation of DNA-templated transcription"/>
    <property type="evidence" value="ECO:0000318"/>
    <property type="project" value="GO_Central"/>
</dbReference>
<dbReference type="SMART" id="SM00717">
    <property type="entry name" value="SANT"/>
    <property type="match status" value="2"/>
</dbReference>
<dbReference type="GO" id="GO:0003677">
    <property type="term" value="F:DNA binding"/>
    <property type="evidence" value="ECO:0007669"/>
    <property type="project" value="UniProtKB-KW"/>
</dbReference>
<dbReference type="InterPro" id="IPR017930">
    <property type="entry name" value="Myb_dom"/>
</dbReference>
<evidence type="ECO:0000256" key="2">
    <source>
        <dbReference type="ARBA" id="ARBA00022737"/>
    </source>
</evidence>
<sequence>MGRAPCCDKANVKKGPWSPEEDDKLKTYIEQHGTGGNWIALPQKIGLKRCGKSCRLRWLNYLRPNLKHGGFSEEEDNIICSLFLSIGSRWSIIAGQLPGRTDNDIKNYWNTRLKKKLLGRQRKDQQTRARRGNSLKQEIMKRESCDQTFMVPGVMNQSPYWSAEIPAAATVMSSDQGPTDLDQDQVSTLRSLLIKLGENFSDHQPNSTATTTTTNFQYPIGIISSPQDHQPYANTSSFLASTFSAATNCSDKTCTDQLSNMFQRLEDFPNQLCEFGYENPPQLDHGLEGFYGMEMINASTATASISGESSSWGDISSLVSDHHEGNCQQGLPQLQDSAFENLRYFAPAQR</sequence>
<protein>
    <submittedName>
        <fullName evidence="8">Transcription factor RAX3-like</fullName>
    </submittedName>
</protein>
<keyword evidence="7" id="KW-1185">Reference proteome</keyword>
<evidence type="ECO:0000313" key="7">
    <source>
        <dbReference type="Proteomes" id="UP000235220"/>
    </source>
</evidence>
<dbReference type="InterPro" id="IPR001005">
    <property type="entry name" value="SANT/Myb"/>
</dbReference>
<dbReference type="RefSeq" id="XP_018860365.2">
    <property type="nucleotide sequence ID" value="XM_019004820.2"/>
</dbReference>
<dbReference type="InterPro" id="IPR009057">
    <property type="entry name" value="Homeodomain-like_sf"/>
</dbReference>
<keyword evidence="6" id="KW-0539">Nucleus</keyword>
<organism evidence="7 8">
    <name type="scientific">Juglans regia</name>
    <name type="common">English walnut</name>
    <dbReference type="NCBI Taxonomy" id="51240"/>
    <lineage>
        <taxon>Eukaryota</taxon>
        <taxon>Viridiplantae</taxon>
        <taxon>Streptophyta</taxon>
        <taxon>Embryophyta</taxon>
        <taxon>Tracheophyta</taxon>
        <taxon>Spermatophyta</taxon>
        <taxon>Magnoliopsida</taxon>
        <taxon>eudicotyledons</taxon>
        <taxon>Gunneridae</taxon>
        <taxon>Pentapetalae</taxon>
        <taxon>rosids</taxon>
        <taxon>fabids</taxon>
        <taxon>Fagales</taxon>
        <taxon>Juglandaceae</taxon>
        <taxon>Juglans</taxon>
    </lineage>
</organism>
<dbReference type="Pfam" id="PF00249">
    <property type="entry name" value="Myb_DNA-binding"/>
    <property type="match status" value="2"/>
</dbReference>
<dbReference type="FunFam" id="1.10.10.60:FF:000222">
    <property type="entry name" value="Transcription factor MYB36"/>
    <property type="match status" value="1"/>
</dbReference>
<dbReference type="CDD" id="cd00167">
    <property type="entry name" value="SANT"/>
    <property type="match status" value="2"/>
</dbReference>
<dbReference type="PROSITE" id="PS50090">
    <property type="entry name" value="MYB_LIKE"/>
    <property type="match status" value="2"/>
</dbReference>
<dbReference type="OrthoDB" id="2143914at2759"/>
<dbReference type="SUPFAM" id="SSF46689">
    <property type="entry name" value="Homeodomain-like"/>
    <property type="match status" value="1"/>
</dbReference>
<dbReference type="PANTHER" id="PTHR48000:SF67">
    <property type="entry name" value="MYB-LIKE DNA-BINDING DOMAIN CONTAINING PROTEIN, EXPRESSED"/>
    <property type="match status" value="1"/>
</dbReference>
<dbReference type="FunCoup" id="A0A2I4HW26">
    <property type="interactions" value="105"/>
</dbReference>
<dbReference type="GeneID" id="109022035"/>
<evidence type="ECO:0000313" key="8">
    <source>
        <dbReference type="RefSeq" id="XP_018860365.2"/>
    </source>
</evidence>
<keyword evidence="2" id="KW-0677">Repeat</keyword>
<dbReference type="FunFam" id="1.10.10.60:FF:000015">
    <property type="entry name" value="Transcription factor RAX3"/>
    <property type="match status" value="1"/>
</dbReference>
<gene>
    <name evidence="8" type="primary">LOC109022035</name>
</gene>
<comment type="subcellular location">
    <subcellularLocation>
        <location evidence="1">Nucleus</location>
    </subcellularLocation>
</comment>
<keyword evidence="3" id="KW-0805">Transcription regulation</keyword>
<evidence type="ECO:0000256" key="1">
    <source>
        <dbReference type="ARBA" id="ARBA00004123"/>
    </source>
</evidence>
<dbReference type="PANTHER" id="PTHR48000">
    <property type="entry name" value="OS09G0431300 PROTEIN"/>
    <property type="match status" value="1"/>
</dbReference>
<dbReference type="GO" id="GO:0005634">
    <property type="term" value="C:nucleus"/>
    <property type="evidence" value="ECO:0000318"/>
    <property type="project" value="GO_Central"/>
</dbReference>
<proteinExistence type="predicted"/>
<dbReference type="Proteomes" id="UP000235220">
    <property type="component" value="Chromosome 8"/>
</dbReference>
<dbReference type="Gene3D" id="1.10.10.60">
    <property type="entry name" value="Homeodomain-like"/>
    <property type="match status" value="2"/>
</dbReference>
<dbReference type="Gramene" id="Jr08_19410_p1">
    <property type="protein sequence ID" value="cds.Jr08_19410_p1"/>
    <property type="gene ID" value="Jr08_19410"/>
</dbReference>
<evidence type="ECO:0000256" key="5">
    <source>
        <dbReference type="ARBA" id="ARBA00023163"/>
    </source>
</evidence>
<name>A0A2I4HW26_JUGRE</name>
<accession>A0A2I4HW26</accession>
<dbReference type="GO" id="GO:0003700">
    <property type="term" value="F:DNA-binding transcription factor activity"/>
    <property type="evidence" value="ECO:0000318"/>
    <property type="project" value="GO_Central"/>
</dbReference>
<dbReference type="AlphaFoldDB" id="A0A2I4HW26"/>
<evidence type="ECO:0000256" key="6">
    <source>
        <dbReference type="ARBA" id="ARBA00023242"/>
    </source>
</evidence>
<reference evidence="8" key="1">
    <citation type="submission" date="2025-08" db="UniProtKB">
        <authorList>
            <consortium name="RefSeq"/>
        </authorList>
    </citation>
    <scope>IDENTIFICATION</scope>
    <source>
        <tissue evidence="8">Leaves</tissue>
    </source>
</reference>
<keyword evidence="5" id="KW-0804">Transcription</keyword>
<dbReference type="KEGG" id="jre:109022035"/>
<evidence type="ECO:0000256" key="3">
    <source>
        <dbReference type="ARBA" id="ARBA00023015"/>
    </source>
</evidence>
<keyword evidence="4" id="KW-0238">DNA-binding</keyword>